<proteinExistence type="predicted"/>
<sequence length="37" mass="4004">MSGWGSHHGAEDLENKAILGFVFLVASIVGFLLLVFK</sequence>
<evidence type="ECO:0000313" key="2">
    <source>
        <dbReference type="EMBL" id="KKL13476.1"/>
    </source>
</evidence>
<protein>
    <submittedName>
        <fullName evidence="2">Uncharacterized protein</fullName>
    </submittedName>
</protein>
<feature type="transmembrane region" description="Helical" evidence="1">
    <location>
        <begin position="17"/>
        <end position="36"/>
    </location>
</feature>
<keyword evidence="1" id="KW-1133">Transmembrane helix</keyword>
<keyword evidence="1" id="KW-0472">Membrane</keyword>
<evidence type="ECO:0000256" key="1">
    <source>
        <dbReference type="SAM" id="Phobius"/>
    </source>
</evidence>
<keyword evidence="1" id="KW-0812">Transmembrane</keyword>
<accession>A0A0F9D6P5</accession>
<reference evidence="2" key="1">
    <citation type="journal article" date="2015" name="Nature">
        <title>Complex archaea that bridge the gap between prokaryotes and eukaryotes.</title>
        <authorList>
            <person name="Spang A."/>
            <person name="Saw J.H."/>
            <person name="Jorgensen S.L."/>
            <person name="Zaremba-Niedzwiedzka K."/>
            <person name="Martijn J."/>
            <person name="Lind A.E."/>
            <person name="van Eijk R."/>
            <person name="Schleper C."/>
            <person name="Guy L."/>
            <person name="Ettema T.J."/>
        </authorList>
    </citation>
    <scope>NUCLEOTIDE SEQUENCE</scope>
</reference>
<comment type="caution">
    <text evidence="2">The sequence shown here is derived from an EMBL/GenBank/DDBJ whole genome shotgun (WGS) entry which is preliminary data.</text>
</comment>
<dbReference type="EMBL" id="LAZR01040841">
    <property type="protein sequence ID" value="KKL13476.1"/>
    <property type="molecule type" value="Genomic_DNA"/>
</dbReference>
<dbReference type="AlphaFoldDB" id="A0A0F9D6P5"/>
<gene>
    <name evidence="2" type="ORF">LCGC14_2525340</name>
</gene>
<organism evidence="2">
    <name type="scientific">marine sediment metagenome</name>
    <dbReference type="NCBI Taxonomy" id="412755"/>
    <lineage>
        <taxon>unclassified sequences</taxon>
        <taxon>metagenomes</taxon>
        <taxon>ecological metagenomes</taxon>
    </lineage>
</organism>
<name>A0A0F9D6P5_9ZZZZ</name>